<accession>F1Z5W1</accession>
<protein>
    <submittedName>
        <fullName evidence="2">Uncharacterized protein</fullName>
    </submittedName>
</protein>
<evidence type="ECO:0000256" key="1">
    <source>
        <dbReference type="SAM" id="MobiDB-lite"/>
    </source>
</evidence>
<dbReference type="InParanoid" id="F1Z5W1"/>
<dbReference type="InterPro" id="IPR011990">
    <property type="entry name" value="TPR-like_helical_dom_sf"/>
</dbReference>
<feature type="compositionally biased region" description="Basic and acidic residues" evidence="1">
    <location>
        <begin position="170"/>
        <end position="181"/>
    </location>
</feature>
<reference evidence="2 3" key="1">
    <citation type="journal article" date="2012" name="J. Bacteriol.">
        <title>Draft Genome Sequence of Novosphingobium nitrogenifigens Y88T.</title>
        <authorList>
            <person name="Strabala T.J."/>
            <person name="Macdonald L."/>
            <person name="Liu V."/>
            <person name="Smit A.M."/>
        </authorList>
    </citation>
    <scope>NUCLEOTIDE SEQUENCE [LARGE SCALE GENOMIC DNA]</scope>
    <source>
        <strain evidence="2 3">DSM 19370</strain>
    </source>
</reference>
<dbReference type="eggNOG" id="COG1729">
    <property type="taxonomic scope" value="Bacteria"/>
</dbReference>
<evidence type="ECO:0000313" key="2">
    <source>
        <dbReference type="EMBL" id="EGD60221.1"/>
    </source>
</evidence>
<dbReference type="SUPFAM" id="SSF48452">
    <property type="entry name" value="TPR-like"/>
    <property type="match status" value="1"/>
</dbReference>
<feature type="compositionally biased region" description="Low complexity" evidence="1">
    <location>
        <begin position="80"/>
        <end position="96"/>
    </location>
</feature>
<dbReference type="Proteomes" id="UP000004728">
    <property type="component" value="Unassembled WGS sequence"/>
</dbReference>
<dbReference type="EMBL" id="AEWJ01000023">
    <property type="protein sequence ID" value="EGD60221.1"/>
    <property type="molecule type" value="Genomic_DNA"/>
</dbReference>
<comment type="caution">
    <text evidence="2">The sequence shown here is derived from an EMBL/GenBank/DDBJ whole genome shotgun (WGS) entry which is preliminary data.</text>
</comment>
<organism evidence="2 3">
    <name type="scientific">Novosphingobium nitrogenifigens DSM 19370</name>
    <dbReference type="NCBI Taxonomy" id="983920"/>
    <lineage>
        <taxon>Bacteria</taxon>
        <taxon>Pseudomonadati</taxon>
        <taxon>Pseudomonadota</taxon>
        <taxon>Alphaproteobacteria</taxon>
        <taxon>Sphingomonadales</taxon>
        <taxon>Sphingomonadaceae</taxon>
        <taxon>Novosphingobium</taxon>
    </lineage>
</organism>
<proteinExistence type="predicted"/>
<dbReference type="AlphaFoldDB" id="F1Z5W1"/>
<name>F1Z5W1_9SPHN</name>
<sequence length="350" mass="36830">MWRGLVAGVLTAALPGAILPTAVGVGIAATMDVPAARADTPAPEATEARLRRIESELRAVQRKVFPDGAGRTFAPEITPTDSSAATSSQASTSTAMSDLVARMDAVESQLKALTGASEENQHHIAKLEDRIATLEAAAAPPAAAPAAVDGDLPPAPAPAKPAKGKAAKPAAEKPAPEKPVADKPVATKGKTTEKGSDKTAEASMSPDRVAALAAIERPSSDDAGEDTYTYGYRLWEAKFLPEAETALLDFVQKYPKHKRISYARNLLGRAYLDDNKPGAAAQWFAQNYQADKAADRAPDSLLYLAVAMAKLKQPQRACIALGEFKDTYPTESTGRLKGQFDAVSKTVACH</sequence>
<evidence type="ECO:0000313" key="3">
    <source>
        <dbReference type="Proteomes" id="UP000004728"/>
    </source>
</evidence>
<feature type="compositionally biased region" description="Low complexity" evidence="1">
    <location>
        <begin position="142"/>
        <end position="152"/>
    </location>
</feature>
<feature type="compositionally biased region" description="Basic and acidic residues" evidence="1">
    <location>
        <begin position="190"/>
        <end position="200"/>
    </location>
</feature>
<feature type="region of interest" description="Disordered" evidence="1">
    <location>
        <begin position="142"/>
        <end position="205"/>
    </location>
</feature>
<dbReference type="HOGENOM" id="CLU_888278_0_0_5"/>
<gene>
    <name evidence="2" type="ORF">Y88_2095</name>
</gene>
<feature type="region of interest" description="Disordered" evidence="1">
    <location>
        <begin position="70"/>
        <end position="96"/>
    </location>
</feature>
<dbReference type="Gene3D" id="1.25.40.10">
    <property type="entry name" value="Tetratricopeptide repeat domain"/>
    <property type="match status" value="1"/>
</dbReference>
<dbReference type="STRING" id="983920.Y88_2095"/>
<dbReference type="Gene3D" id="1.20.5.340">
    <property type="match status" value="1"/>
</dbReference>
<keyword evidence="3" id="KW-1185">Reference proteome</keyword>